<evidence type="ECO:0000256" key="1">
    <source>
        <dbReference type="ARBA" id="ARBA00005179"/>
    </source>
</evidence>
<evidence type="ECO:0000313" key="10">
    <source>
        <dbReference type="EMBL" id="KAJ3489834.1"/>
    </source>
</evidence>
<organism evidence="10 11">
    <name type="scientific">Meripilus lineatus</name>
    <dbReference type="NCBI Taxonomy" id="2056292"/>
    <lineage>
        <taxon>Eukaryota</taxon>
        <taxon>Fungi</taxon>
        <taxon>Dikarya</taxon>
        <taxon>Basidiomycota</taxon>
        <taxon>Agaricomycotina</taxon>
        <taxon>Agaricomycetes</taxon>
        <taxon>Polyporales</taxon>
        <taxon>Meripilaceae</taxon>
        <taxon>Meripilus</taxon>
    </lineage>
</organism>
<dbReference type="Gene3D" id="3.30.70.3290">
    <property type="match status" value="1"/>
</dbReference>
<dbReference type="Pfam" id="PF00698">
    <property type="entry name" value="Acyl_transf_1"/>
    <property type="match status" value="1"/>
</dbReference>
<dbReference type="SUPFAM" id="SSF52151">
    <property type="entry name" value="FabD/lysophospholipase-like"/>
    <property type="match status" value="2"/>
</dbReference>
<dbReference type="PROSITE" id="PS52019">
    <property type="entry name" value="PKS_MFAS_DH"/>
    <property type="match status" value="1"/>
</dbReference>
<keyword evidence="2" id="KW-0596">Phosphopantetheine</keyword>
<proteinExistence type="predicted"/>
<dbReference type="InterPro" id="IPR020841">
    <property type="entry name" value="PKS_Beta-ketoAc_synthase_dom"/>
</dbReference>
<dbReference type="InterPro" id="IPR049900">
    <property type="entry name" value="PKS_mFAS_DH"/>
</dbReference>
<dbReference type="Gene3D" id="3.10.129.110">
    <property type="entry name" value="Polyketide synthase dehydratase"/>
    <property type="match status" value="1"/>
</dbReference>
<dbReference type="InterPro" id="IPR014030">
    <property type="entry name" value="Ketoacyl_synth_N"/>
</dbReference>
<dbReference type="PROSITE" id="PS50075">
    <property type="entry name" value="CARRIER"/>
    <property type="match status" value="2"/>
</dbReference>
<dbReference type="SUPFAM" id="SSF53474">
    <property type="entry name" value="alpha/beta-Hydrolases"/>
    <property type="match status" value="1"/>
</dbReference>
<dbReference type="SMART" id="SM00825">
    <property type="entry name" value="PKS_KS"/>
    <property type="match status" value="1"/>
</dbReference>
<keyword evidence="3" id="KW-0597">Phosphoprotein</keyword>
<evidence type="ECO:0000259" key="7">
    <source>
        <dbReference type="PROSITE" id="PS50075"/>
    </source>
</evidence>
<dbReference type="Gene3D" id="3.40.366.10">
    <property type="entry name" value="Malonyl-Coenzyme A Acyl Carrier Protein, domain 2"/>
    <property type="match status" value="3"/>
</dbReference>
<feature type="region of interest" description="C-terminal hotdog fold" evidence="6">
    <location>
        <begin position="1443"/>
        <end position="1600"/>
    </location>
</feature>
<feature type="domain" description="PKS/mFAS DH" evidence="9">
    <location>
        <begin position="1294"/>
        <end position="1600"/>
    </location>
</feature>
<comment type="caution">
    <text evidence="10">The sequence shown here is derived from an EMBL/GenBank/DDBJ whole genome shotgun (WGS) entry which is preliminary data.</text>
</comment>
<feature type="region of interest" description="N-terminal hotdog fold" evidence="6">
    <location>
        <begin position="1294"/>
        <end position="1419"/>
    </location>
</feature>
<comment type="pathway">
    <text evidence="1">Secondary metabolite biosynthesis.</text>
</comment>
<dbReference type="InterPro" id="IPR009081">
    <property type="entry name" value="PP-bd_ACP"/>
</dbReference>
<dbReference type="InterPro" id="IPR018201">
    <property type="entry name" value="Ketoacyl_synth_AS"/>
</dbReference>
<dbReference type="PANTHER" id="PTHR43775">
    <property type="entry name" value="FATTY ACID SYNTHASE"/>
    <property type="match status" value="1"/>
</dbReference>
<feature type="domain" description="Carrier" evidence="7">
    <location>
        <begin position="1652"/>
        <end position="1729"/>
    </location>
</feature>
<dbReference type="PANTHER" id="PTHR43775:SF21">
    <property type="entry name" value="NON-REDUCING POLYKETIDE SYNTHASE AUSA-RELATED"/>
    <property type="match status" value="1"/>
</dbReference>
<dbReference type="InterPro" id="IPR042104">
    <property type="entry name" value="PKS_dehydratase_sf"/>
</dbReference>
<dbReference type="GO" id="GO:0004312">
    <property type="term" value="F:fatty acid synthase activity"/>
    <property type="evidence" value="ECO:0007669"/>
    <property type="project" value="TreeGrafter"/>
</dbReference>
<dbReference type="InterPro" id="IPR036736">
    <property type="entry name" value="ACP-like_sf"/>
</dbReference>
<gene>
    <name evidence="10" type="ORF">NLI96_g1855</name>
</gene>
<dbReference type="InterPro" id="IPR006162">
    <property type="entry name" value="Ppantetheine_attach_site"/>
</dbReference>
<feature type="domain" description="Carrier" evidence="7">
    <location>
        <begin position="1778"/>
        <end position="1851"/>
    </location>
</feature>
<reference evidence="10" key="1">
    <citation type="submission" date="2022-07" db="EMBL/GenBank/DDBJ databases">
        <title>Genome Sequence of Physisporinus lineatus.</title>
        <authorList>
            <person name="Buettner E."/>
        </authorList>
    </citation>
    <scope>NUCLEOTIDE SEQUENCE</scope>
    <source>
        <strain evidence="10">VT162</strain>
    </source>
</reference>
<dbReference type="Gene3D" id="3.40.50.1820">
    <property type="entry name" value="alpha/beta hydrolase"/>
    <property type="match status" value="1"/>
</dbReference>
<dbReference type="InterPro" id="IPR016035">
    <property type="entry name" value="Acyl_Trfase/lysoPLipase"/>
</dbReference>
<feature type="active site" description="Proton acceptor; for dehydratase activity" evidence="6">
    <location>
        <position position="1326"/>
    </location>
</feature>
<dbReference type="InterPro" id="IPR050091">
    <property type="entry name" value="PKS_NRPS_Biosynth_Enz"/>
</dbReference>
<protein>
    <recommendedName>
        <fullName evidence="12">Polyketide synthase</fullName>
    </recommendedName>
</protein>
<accession>A0AAD5V9Z9</accession>
<dbReference type="GO" id="GO:0004315">
    <property type="term" value="F:3-oxoacyl-[acyl-carrier-protein] synthase activity"/>
    <property type="evidence" value="ECO:0007669"/>
    <property type="project" value="InterPro"/>
</dbReference>
<evidence type="ECO:0000259" key="9">
    <source>
        <dbReference type="PROSITE" id="PS52019"/>
    </source>
</evidence>
<dbReference type="Pfam" id="PF21089">
    <property type="entry name" value="PKS_DH_N"/>
    <property type="match status" value="1"/>
</dbReference>
<evidence type="ECO:0008006" key="12">
    <source>
        <dbReference type="Google" id="ProtNLM"/>
    </source>
</evidence>
<evidence type="ECO:0000313" key="11">
    <source>
        <dbReference type="Proteomes" id="UP001212997"/>
    </source>
</evidence>
<sequence length="2115" mass="228804">MPSANPAQILILDGQGSSATASAHTIQLALRDAETPIAHAFLLACHDAFRSELESLSTEERSVAGLPVQAFQNPQSLLTSFRDYRMNAIIANTSLFLYQILRYLAETSPTDLLADLSVVGFSTGLFAASVIASARSLPSLLSYGVEAFRLAFWLGLRSQQYAIAEAPHNLSPWSLVLVGATQDDVQEAIHRFLSVVSAHVLLFPLPLCSCDLEHEYLHLHHSDFTSDMRHCFRAPSALSHFRDDFLPPTFRACKFASIYTLYHSPELAHVKCQVLEDIVRRRIQFPPCFAAHKPLISPVSGSLITAASHHGVSSLAESVIGMILLEANNFDLVTKRICDAASSTSGPCEIVNIGPGNVLCTVLARALPERGTTITDWTAPGERVEDIPRVISHGRCPLPAIAIVGMAIKFPQADDPASLWQILEKGLNTVSKVPSSRFGVSGFDPQELRSQMSKFTGNFIQEPWLFDNEFFRVSPREARSMDPQQRILLQTSYHALESSGYVPFSTPTFDPTTFGTYIGVATNDYVQNLNKKIDVYYSTGTLQAFLSGKISFAMGFSGPSIVVDTACSSSMVAIHQACRALATGDCNAALAGGVNVITSPEMHIGLDRAHFLSQTGQCKPWDASADGYSRAEGCGVFVLKRLSDALKENDRVLGIIRGIEVNQSGNAESITRPHVQTQVDLFRKLVERTGIAGDQVSVAEAHGTGTQVGDPIEMKAIRVIFAQNRTEDNPLHVTSVKASIGHAEAASGAASLAKLLLMFQHQTIPPLRSFQQLNPHIPDLTPDHTQIDKRISPWTSPKGPRIALLNNFGAAGSNVAMLLEEPGAANSGTHRVTFPSFVLGLSCDSERAIEEHRDTFLRHLHCAIEHDSDYSALGDICYTATARRQLHGYRICASGNSKQSLLESLSKAPVMQVNEYSGKVVFVFSGMGGQYPGMGARLYHGVPEFRRLVDKCHGILTSLGCPSILSLLTDLDSRFNESDVHVTQSAIFVLEYALASLWISWGICPDAVVGHSLGEYAAMVIAGVLTLEDALHLVVARGRLMSEHCQIRTSGMLAVKANSAHISKVLQDCEDLSIACYNSSSSCVVGGALDELITLRDSLRASGIKSVFVNVPFAQHTSAMNPISSGLDKLIQSVTISAPSIPMVSTLYGRLVPAGDDSAFDADYFFRHCAEPVQFEGGINSLVSSNLFANISAWIEIGPHPTCLSMLKSIPATSDSSLYLPSLQKTATDEETLAGSLSSLYSINSSINWRRVFQDIHPHSQLVDLPGYPFARNKFWVQYETSDGQNAKLATRNHPFIVRSSVPCDDSSETIFHADVDKMASLIDGHKVAGYNLCPASLYIELATASIAHALNVVSAQGAISLTSLSFSSPLVRSEGKHDLIFVKVKASPNRFDIHSGPNPRGGRHSHCAGLFSSRPSKVTDSELSLNISDVLEGRVEILGGDNHEMFRTKTIYDVVFSRLVAYSPAYQTIRSLIVDEHQTKAYAECRLSHQELRGNLITSPVFVDTVLHAAGFVANLSSGINEIFICHYIESVLIGSCASPSPDSPFGVYCTLSSTSDPNGGDAIHAEAVAVNIANGVPSSVIAHLGGIRFKKLRLSGFQSLLASCLSPPPGPIPFPTSAPLTPISEDATPAGLLLQDPNVDDRLTGEPRAPISPSRKSDIWAIFSSILDVPIHSLSEHADLHRLGLDSLASIELHHSLCSSLDVKLPEDLFVACKNLKDVEDAILRHSGSGNIASTALWDTATSVRTPSPQALSAPQPRRTLRIDTGGRAQVSDAKQRISVDARKILATVLDVPPSHLQDDTDLSRLGLDSLMSIEARHAMNNSFKTVLPHDIFDCKTVGHLLSGIATCLGIESATPRIANVARSIKPNPTLLQDPPHADTEPLFLIHDGSGSIRSYEHILPLQRQVWGIYNPRDGSEKKWEGGIISMAKSYTELIIGALENRQRCVVGGWSFGGVVAFEVARQLVQSGIHVSGLILIDSPNPDTTTGLPDSVIDAVLPSGNPKLELIRDQMRLASTALVEFDHTSSPAHGVALDNVVMLCCVDGYPVDPSETCESARWLADRRNTSRVAEGWDVVLGRNITTLDISGNHFEPFKPQNVGAVSEALIKALSMFH</sequence>
<dbReference type="CDD" id="cd00833">
    <property type="entry name" value="PKS"/>
    <property type="match status" value="1"/>
</dbReference>
<dbReference type="Pfam" id="PF02801">
    <property type="entry name" value="Ketoacyl-synt_C"/>
    <property type="match status" value="1"/>
</dbReference>
<evidence type="ECO:0000256" key="3">
    <source>
        <dbReference type="ARBA" id="ARBA00022553"/>
    </source>
</evidence>
<dbReference type="InterPro" id="IPR001031">
    <property type="entry name" value="Thioesterase"/>
</dbReference>
<feature type="active site" description="Proton donor; for dehydratase activity" evidence="6">
    <location>
        <position position="1505"/>
    </location>
</feature>
<dbReference type="Proteomes" id="UP001212997">
    <property type="component" value="Unassembled WGS sequence"/>
</dbReference>
<dbReference type="SUPFAM" id="SSF47336">
    <property type="entry name" value="ACP-like"/>
    <property type="match status" value="2"/>
</dbReference>
<keyword evidence="11" id="KW-1185">Reference proteome</keyword>
<dbReference type="SUPFAM" id="SSF53901">
    <property type="entry name" value="Thiolase-like"/>
    <property type="match status" value="1"/>
</dbReference>
<evidence type="ECO:0000259" key="8">
    <source>
        <dbReference type="PROSITE" id="PS52004"/>
    </source>
</evidence>
<dbReference type="Pfam" id="PF00109">
    <property type="entry name" value="ketoacyl-synt"/>
    <property type="match status" value="1"/>
</dbReference>
<dbReference type="EMBL" id="JANAWD010000038">
    <property type="protein sequence ID" value="KAJ3489834.1"/>
    <property type="molecule type" value="Genomic_DNA"/>
</dbReference>
<feature type="domain" description="Ketosynthase family 3 (KS3)" evidence="8">
    <location>
        <begin position="398"/>
        <end position="821"/>
    </location>
</feature>
<evidence type="ECO:0000256" key="6">
    <source>
        <dbReference type="PROSITE-ProRule" id="PRU01363"/>
    </source>
</evidence>
<dbReference type="InterPro" id="IPR016039">
    <property type="entry name" value="Thiolase-like"/>
</dbReference>
<dbReference type="InterPro" id="IPR014031">
    <property type="entry name" value="Ketoacyl_synth_C"/>
</dbReference>
<keyword evidence="4" id="KW-0808">Transferase</keyword>
<evidence type="ECO:0000256" key="5">
    <source>
        <dbReference type="ARBA" id="ARBA00023026"/>
    </source>
</evidence>
<dbReference type="InterPro" id="IPR029058">
    <property type="entry name" value="AB_hydrolase_fold"/>
</dbReference>
<keyword evidence="5" id="KW-0843">Virulence</keyword>
<dbReference type="PROSITE" id="PS52004">
    <property type="entry name" value="KS3_2"/>
    <property type="match status" value="1"/>
</dbReference>
<dbReference type="PROSITE" id="PS00012">
    <property type="entry name" value="PHOSPHOPANTETHEINE"/>
    <property type="match status" value="1"/>
</dbReference>
<name>A0AAD5V9Z9_9APHY</name>
<dbReference type="InterPro" id="IPR049552">
    <property type="entry name" value="PKS_DH_N"/>
</dbReference>
<dbReference type="GO" id="GO:0044550">
    <property type="term" value="P:secondary metabolite biosynthetic process"/>
    <property type="evidence" value="ECO:0007669"/>
    <property type="project" value="TreeGrafter"/>
</dbReference>
<dbReference type="SUPFAM" id="SSF55048">
    <property type="entry name" value="Probable ACP-binding domain of malonyl-CoA ACP transacylase"/>
    <property type="match status" value="1"/>
</dbReference>
<dbReference type="GO" id="GO:0006633">
    <property type="term" value="P:fatty acid biosynthetic process"/>
    <property type="evidence" value="ECO:0007669"/>
    <property type="project" value="InterPro"/>
</dbReference>
<evidence type="ECO:0000256" key="2">
    <source>
        <dbReference type="ARBA" id="ARBA00022450"/>
    </source>
</evidence>
<dbReference type="PROSITE" id="PS00606">
    <property type="entry name" value="KS3_1"/>
    <property type="match status" value="1"/>
</dbReference>
<dbReference type="InterPro" id="IPR001227">
    <property type="entry name" value="Ac_transferase_dom_sf"/>
</dbReference>
<dbReference type="Gene3D" id="1.10.1200.10">
    <property type="entry name" value="ACP-like"/>
    <property type="match status" value="2"/>
</dbReference>
<dbReference type="InterPro" id="IPR032088">
    <property type="entry name" value="SAT"/>
</dbReference>
<evidence type="ECO:0000256" key="4">
    <source>
        <dbReference type="ARBA" id="ARBA00022679"/>
    </source>
</evidence>
<dbReference type="Pfam" id="PF16073">
    <property type="entry name" value="SAT"/>
    <property type="match status" value="1"/>
</dbReference>
<dbReference type="Pfam" id="PF00550">
    <property type="entry name" value="PP-binding"/>
    <property type="match status" value="2"/>
</dbReference>
<dbReference type="SMART" id="SM00827">
    <property type="entry name" value="PKS_AT"/>
    <property type="match status" value="1"/>
</dbReference>
<dbReference type="InterPro" id="IPR014043">
    <property type="entry name" value="Acyl_transferase_dom"/>
</dbReference>
<dbReference type="Pfam" id="PF00975">
    <property type="entry name" value="Thioesterase"/>
    <property type="match status" value="1"/>
</dbReference>
<dbReference type="InterPro" id="IPR016036">
    <property type="entry name" value="Malonyl_transacylase_ACP-bd"/>
</dbReference>
<dbReference type="Gene3D" id="3.40.47.10">
    <property type="match status" value="1"/>
</dbReference>